<evidence type="ECO:0000313" key="3">
    <source>
        <dbReference type="Proteomes" id="UP000034837"/>
    </source>
</evidence>
<evidence type="ECO:0000313" key="2">
    <source>
        <dbReference type="EMBL" id="KKS57552.1"/>
    </source>
</evidence>
<feature type="domain" description="Threonyl-tRNA synthetase editing" evidence="1">
    <location>
        <begin position="1"/>
        <end position="136"/>
    </location>
</feature>
<accession>A0A0G1A923</accession>
<sequence length="139" mass="15761">MRSLILHADKFATKVVDKSKWPKGVCPEEKKSDSEEMAKCLVVFFCVEEGDGKKQVDAIYAEILKTADEVKTKNLMISPFVHLSSNIAKPDVAKKLYEQLAGKFIGSDFVVKTSHFGYHKSLLLEIKGHPGSFRYREFY</sequence>
<proteinExistence type="predicted"/>
<keyword evidence="2" id="KW-0436">Ligase</keyword>
<reference evidence="2 3" key="1">
    <citation type="journal article" date="2015" name="Nature">
        <title>rRNA introns, odd ribosomes, and small enigmatic genomes across a large radiation of phyla.</title>
        <authorList>
            <person name="Brown C.T."/>
            <person name="Hug L.A."/>
            <person name="Thomas B.C."/>
            <person name="Sharon I."/>
            <person name="Castelle C.J."/>
            <person name="Singh A."/>
            <person name="Wilkins M.J."/>
            <person name="Williams K.H."/>
            <person name="Banfield J.F."/>
        </authorList>
    </citation>
    <scope>NUCLEOTIDE SEQUENCE [LARGE SCALE GENOMIC DNA]</scope>
</reference>
<dbReference type="AlphaFoldDB" id="A0A0G1A923"/>
<name>A0A0G1A923_9BACT</name>
<dbReference type="GO" id="GO:0008270">
    <property type="term" value="F:zinc ion binding"/>
    <property type="evidence" value="ECO:0007669"/>
    <property type="project" value="InterPro"/>
</dbReference>
<dbReference type="GO" id="GO:0004829">
    <property type="term" value="F:threonine-tRNA ligase activity"/>
    <property type="evidence" value="ECO:0007669"/>
    <property type="project" value="InterPro"/>
</dbReference>
<protein>
    <submittedName>
        <fullName evidence="2">Threonine-tRNA ligase</fullName>
    </submittedName>
</protein>
<organism evidence="2 3">
    <name type="scientific">Candidatus Magasanikbacteria bacterium GW2011_GWA2_42_32</name>
    <dbReference type="NCBI Taxonomy" id="1619039"/>
    <lineage>
        <taxon>Bacteria</taxon>
        <taxon>Candidatus Magasanikiibacteriota</taxon>
    </lineage>
</organism>
<dbReference type="InterPro" id="IPR015011">
    <property type="entry name" value="Threonyl-tRNA_syn_edit_dom_arc"/>
</dbReference>
<dbReference type="Gene3D" id="3.50.80.10">
    <property type="entry name" value="D-tyrosyl-tRNA(Tyr) deacylase"/>
    <property type="match status" value="1"/>
</dbReference>
<dbReference type="GO" id="GO:0005737">
    <property type="term" value="C:cytoplasm"/>
    <property type="evidence" value="ECO:0007669"/>
    <property type="project" value="InterPro"/>
</dbReference>
<dbReference type="SUPFAM" id="SSF69500">
    <property type="entry name" value="DTD-like"/>
    <property type="match status" value="1"/>
</dbReference>
<dbReference type="EMBL" id="LCDO01000001">
    <property type="protein sequence ID" value="KKS57552.1"/>
    <property type="molecule type" value="Genomic_DNA"/>
</dbReference>
<dbReference type="Pfam" id="PF08915">
    <property type="entry name" value="tRNA-Thr_ED"/>
    <property type="match status" value="1"/>
</dbReference>
<comment type="caution">
    <text evidence="2">The sequence shown here is derived from an EMBL/GenBank/DDBJ whole genome shotgun (WGS) entry which is preliminary data.</text>
</comment>
<gene>
    <name evidence="2" type="ORF">UV20_C0001G0192</name>
</gene>
<dbReference type="Proteomes" id="UP000034837">
    <property type="component" value="Unassembled WGS sequence"/>
</dbReference>
<dbReference type="InterPro" id="IPR023509">
    <property type="entry name" value="DTD-like_sf"/>
</dbReference>
<evidence type="ECO:0000259" key="1">
    <source>
        <dbReference type="Pfam" id="PF08915"/>
    </source>
</evidence>
<dbReference type="GO" id="GO:0005524">
    <property type="term" value="F:ATP binding"/>
    <property type="evidence" value="ECO:0007669"/>
    <property type="project" value="InterPro"/>
</dbReference>